<evidence type="ECO:0000259" key="2">
    <source>
        <dbReference type="Pfam" id="PF09832"/>
    </source>
</evidence>
<feature type="chain" id="PRO_5006624053" description="DUF2059 domain-containing protein" evidence="1">
    <location>
        <begin position="29"/>
        <end position="195"/>
    </location>
</feature>
<dbReference type="Proteomes" id="UP000199032">
    <property type="component" value="Unassembled WGS sequence"/>
</dbReference>
<keyword evidence="4" id="KW-1185">Reference proteome</keyword>
<gene>
    <name evidence="3" type="ORF">COMA1_40334</name>
</gene>
<dbReference type="EMBL" id="CZQA01000010">
    <property type="protein sequence ID" value="CUS37948.1"/>
    <property type="molecule type" value="Genomic_DNA"/>
</dbReference>
<dbReference type="AlphaFoldDB" id="A0A0S4LK87"/>
<evidence type="ECO:0000313" key="3">
    <source>
        <dbReference type="EMBL" id="CUS37948.1"/>
    </source>
</evidence>
<sequence>MRDQEKRQHGSLAQVALLGCFCSLTVIAGSAAAEAATIENSKSIKIEKLLTLIRVSELESEYESLTQKYVSDYEQQIRKSIAVSYPNVSGDTKKEIERLLDAFLKDIRQSMGRVETLHDHLKQAYSRNFGEEELDRLIAHYSSPVGEKDAGMKKSAAIEYNSMWTAQFMNQYKARVEKLLQVVALVARGKAKQGA</sequence>
<dbReference type="STRING" id="1742972.COMA1_40334"/>
<name>A0A0S4LK87_9BACT</name>
<evidence type="ECO:0000313" key="4">
    <source>
        <dbReference type="Proteomes" id="UP000199032"/>
    </source>
</evidence>
<protein>
    <recommendedName>
        <fullName evidence="2">DUF2059 domain-containing protein</fullName>
    </recommendedName>
</protein>
<keyword evidence="1" id="KW-0732">Signal</keyword>
<dbReference type="PROSITE" id="PS51257">
    <property type="entry name" value="PROKAR_LIPOPROTEIN"/>
    <property type="match status" value="1"/>
</dbReference>
<evidence type="ECO:0000256" key="1">
    <source>
        <dbReference type="SAM" id="SignalP"/>
    </source>
</evidence>
<organism evidence="3 4">
    <name type="scientific">Candidatus Nitrospira nitrosa</name>
    <dbReference type="NCBI Taxonomy" id="1742972"/>
    <lineage>
        <taxon>Bacteria</taxon>
        <taxon>Pseudomonadati</taxon>
        <taxon>Nitrospirota</taxon>
        <taxon>Nitrospiria</taxon>
        <taxon>Nitrospirales</taxon>
        <taxon>Nitrospiraceae</taxon>
        <taxon>Nitrospira</taxon>
    </lineage>
</organism>
<dbReference type="OrthoDB" id="9796786at2"/>
<reference evidence="3 4" key="1">
    <citation type="submission" date="2015-10" db="EMBL/GenBank/DDBJ databases">
        <authorList>
            <person name="Gilbert D.G."/>
        </authorList>
    </citation>
    <scope>NUCLEOTIDE SEQUENCE [LARGE SCALE GENOMIC DNA]</scope>
    <source>
        <strain evidence="3">COMA1</strain>
    </source>
</reference>
<dbReference type="RefSeq" id="WP_090750441.1">
    <property type="nucleotide sequence ID" value="NZ_CZQA01000010.1"/>
</dbReference>
<feature type="signal peptide" evidence="1">
    <location>
        <begin position="1"/>
        <end position="28"/>
    </location>
</feature>
<dbReference type="Pfam" id="PF09832">
    <property type="entry name" value="DUF2059"/>
    <property type="match status" value="1"/>
</dbReference>
<dbReference type="InterPro" id="IPR018637">
    <property type="entry name" value="DUF2059"/>
</dbReference>
<accession>A0A0S4LK87</accession>
<feature type="domain" description="DUF2059" evidence="2">
    <location>
        <begin position="116"/>
        <end position="148"/>
    </location>
</feature>
<proteinExistence type="predicted"/>